<dbReference type="Gene3D" id="3.90.1580.10">
    <property type="entry name" value="paralog of FGE (formylglycine-generating enzyme)"/>
    <property type="match status" value="1"/>
</dbReference>
<keyword evidence="7 17" id="KW-0812">Transmembrane</keyword>
<dbReference type="CDD" id="cd13957">
    <property type="entry name" value="PT_UbiA_Cox10"/>
    <property type="match status" value="1"/>
</dbReference>
<feature type="transmembrane region" description="Helical" evidence="18">
    <location>
        <begin position="933"/>
        <end position="950"/>
    </location>
</feature>
<evidence type="ECO:0000256" key="8">
    <source>
        <dbReference type="ARBA" id="ARBA00022989"/>
    </source>
</evidence>
<dbReference type="InterPro" id="IPR000298">
    <property type="entry name" value="Cyt_c_oxidase-like_su3"/>
</dbReference>
<keyword evidence="10" id="KW-0408">Iron</keyword>
<keyword evidence="5" id="KW-0489">Methyltransferase</keyword>
<dbReference type="InterPro" id="IPR042095">
    <property type="entry name" value="SUMF_sf"/>
</dbReference>
<comment type="pathway">
    <text evidence="13">Porphyrin-containing compound metabolism.</text>
</comment>
<evidence type="ECO:0000256" key="19">
    <source>
        <dbReference type="SAM" id="SignalP"/>
    </source>
</evidence>
<feature type="disulfide bond" description="Redox-active" evidence="16">
    <location>
        <begin position="1328"/>
        <end position="1332"/>
    </location>
</feature>
<dbReference type="Pfam" id="PF12867">
    <property type="entry name" value="DinB_2"/>
    <property type="match status" value="1"/>
</dbReference>
<evidence type="ECO:0000256" key="7">
    <source>
        <dbReference type="ARBA" id="ARBA00022692"/>
    </source>
</evidence>
<dbReference type="InterPro" id="IPR016187">
    <property type="entry name" value="CTDL_fold"/>
</dbReference>
<dbReference type="PROSITE" id="PS00943">
    <property type="entry name" value="UBIA"/>
    <property type="match status" value="1"/>
</dbReference>
<feature type="transmembrane region" description="Helical" evidence="18">
    <location>
        <begin position="816"/>
        <end position="836"/>
    </location>
</feature>
<feature type="transmembrane region" description="Helical" evidence="18">
    <location>
        <begin position="254"/>
        <end position="278"/>
    </location>
</feature>
<accession>A0A812RXV0</accession>
<evidence type="ECO:0000256" key="11">
    <source>
        <dbReference type="ARBA" id="ARBA00023133"/>
    </source>
</evidence>
<feature type="transmembrane region" description="Helical" evidence="18">
    <location>
        <begin position="1248"/>
        <end position="1269"/>
    </location>
</feature>
<dbReference type="Gene3D" id="3.40.30.10">
    <property type="entry name" value="Glutaredoxin"/>
    <property type="match status" value="1"/>
</dbReference>
<dbReference type="InterPro" id="IPR035094">
    <property type="entry name" value="EgtD"/>
</dbReference>
<evidence type="ECO:0000313" key="21">
    <source>
        <dbReference type="EMBL" id="CAE7459571.1"/>
    </source>
</evidence>
<feature type="transmembrane region" description="Helical" evidence="18">
    <location>
        <begin position="1089"/>
        <end position="1112"/>
    </location>
</feature>
<feature type="transmembrane region" description="Helical" evidence="18">
    <location>
        <begin position="1217"/>
        <end position="1242"/>
    </location>
</feature>
<dbReference type="InterPro" id="IPR030470">
    <property type="entry name" value="UbiA_prenylTrfase_CS"/>
</dbReference>
<dbReference type="GO" id="GO:0008168">
    <property type="term" value="F:methyltransferase activity"/>
    <property type="evidence" value="ECO:0007669"/>
    <property type="project" value="UniProtKB-KW"/>
</dbReference>
<dbReference type="GO" id="GO:0006784">
    <property type="term" value="P:heme A biosynthetic process"/>
    <property type="evidence" value="ECO:0007669"/>
    <property type="project" value="InterPro"/>
</dbReference>
<reference evidence="21" key="1">
    <citation type="submission" date="2021-02" db="EMBL/GenBank/DDBJ databases">
        <authorList>
            <person name="Dougan E. K."/>
            <person name="Rhodes N."/>
            <person name="Thang M."/>
            <person name="Chan C."/>
        </authorList>
    </citation>
    <scope>NUCLEOTIDE SEQUENCE</scope>
</reference>
<comment type="similarity">
    <text evidence="17">Belongs to the cytochrome c oxidase subunit 3 family.</text>
</comment>
<evidence type="ECO:0000256" key="15">
    <source>
        <dbReference type="PIRSR" id="PIRSR603782-1"/>
    </source>
</evidence>
<dbReference type="Pfam" id="PF01040">
    <property type="entry name" value="UbiA"/>
    <property type="match status" value="1"/>
</dbReference>
<dbReference type="Gene3D" id="1.10.357.140">
    <property type="entry name" value="UbiA prenyltransferase"/>
    <property type="match status" value="1"/>
</dbReference>
<dbReference type="SUPFAM" id="SSF52833">
    <property type="entry name" value="Thioredoxin-like"/>
    <property type="match status" value="1"/>
</dbReference>
<dbReference type="InterPro" id="IPR003780">
    <property type="entry name" value="COX15/CtaA_fam"/>
</dbReference>
<keyword evidence="9" id="KW-0560">Oxidoreductase</keyword>
<dbReference type="InterPro" id="IPR013833">
    <property type="entry name" value="Cyt_c_oxidase_su3_a-hlx"/>
</dbReference>
<dbReference type="Pfam" id="PF02630">
    <property type="entry name" value="SCO1-SenC"/>
    <property type="match status" value="1"/>
</dbReference>
<dbReference type="Gene3D" id="3.40.50.150">
    <property type="entry name" value="Vaccinia Virus protein VP39"/>
    <property type="match status" value="1"/>
</dbReference>
<feature type="transmembrane region" description="Helical" evidence="18">
    <location>
        <begin position="216"/>
        <end position="234"/>
    </location>
</feature>
<feature type="transmembrane region" description="Helical" evidence="18">
    <location>
        <begin position="1048"/>
        <end position="1068"/>
    </location>
</feature>
<dbReference type="NCBIfam" id="TIGR01473">
    <property type="entry name" value="cyoE_ctaB"/>
    <property type="match status" value="1"/>
</dbReference>
<feature type="domain" description="Heme-copper oxidase subunit III family profile" evidence="20">
    <location>
        <begin position="174"/>
        <end position="402"/>
    </location>
</feature>
<keyword evidence="6" id="KW-0808">Transferase</keyword>
<feature type="transmembrane region" description="Helical" evidence="18">
    <location>
        <begin position="761"/>
        <end position="778"/>
    </location>
</feature>
<dbReference type="Pfam" id="PF02628">
    <property type="entry name" value="COX15-CtaA"/>
    <property type="match status" value="1"/>
</dbReference>
<dbReference type="InterPro" id="IPR035973">
    <property type="entry name" value="Cyt_c_oxidase_su3-like_sf"/>
</dbReference>
<keyword evidence="15" id="KW-0186">Copper</keyword>
<dbReference type="SUPFAM" id="SSF53335">
    <property type="entry name" value="S-adenosyl-L-methionine-dependent methyltransferases"/>
    <property type="match status" value="1"/>
</dbReference>
<evidence type="ECO:0000256" key="6">
    <source>
        <dbReference type="ARBA" id="ARBA00022679"/>
    </source>
</evidence>
<keyword evidence="17" id="KW-0496">Mitochondrion</keyword>
<evidence type="ECO:0000256" key="2">
    <source>
        <dbReference type="ARBA" id="ARBA00004243"/>
    </source>
</evidence>
<dbReference type="InterPro" id="IPR000537">
    <property type="entry name" value="UbiA_prenyltransferase"/>
</dbReference>
<keyword evidence="12 18" id="KW-0472">Membrane</keyword>
<evidence type="ECO:0000256" key="18">
    <source>
        <dbReference type="SAM" id="Phobius"/>
    </source>
</evidence>
<feature type="transmembrane region" description="Helical" evidence="18">
    <location>
        <begin position="956"/>
        <end position="977"/>
    </location>
</feature>
<dbReference type="NCBIfam" id="TIGR03440">
    <property type="entry name" value="egtB_TIGR03440"/>
    <property type="match status" value="1"/>
</dbReference>
<dbReference type="InterPro" id="IPR044878">
    <property type="entry name" value="UbiA_sf"/>
</dbReference>
<feature type="binding site" evidence="15">
    <location>
        <position position="1332"/>
    </location>
    <ligand>
        <name>Cu cation</name>
        <dbReference type="ChEBI" id="CHEBI:23378"/>
    </ligand>
</feature>
<dbReference type="NCBIfam" id="TIGR03438">
    <property type="entry name" value="egtD_ergothio"/>
    <property type="match status" value="1"/>
</dbReference>
<dbReference type="SUPFAM" id="SSF81452">
    <property type="entry name" value="Cytochrome c oxidase subunit III-like"/>
    <property type="match status" value="1"/>
</dbReference>
<proteinExistence type="inferred from homology"/>
<dbReference type="InterPro" id="IPR006369">
    <property type="entry name" value="Protohaem_IX_farnesylTrfase"/>
</dbReference>
<evidence type="ECO:0000256" key="14">
    <source>
        <dbReference type="ARBA" id="ARBA00037882"/>
    </source>
</evidence>
<keyword evidence="22" id="KW-1185">Reference proteome</keyword>
<keyword evidence="11" id="KW-0350">Heme biosynthesis</keyword>
<evidence type="ECO:0000256" key="3">
    <source>
        <dbReference type="ARBA" id="ARBA00005985"/>
    </source>
</evidence>
<dbReference type="PROSITE" id="PS50253">
    <property type="entry name" value="COX3"/>
    <property type="match status" value="1"/>
</dbReference>
<sequence>MAAFAWALVPLYDLFCEITGLNGKTGGPYTYDPAATSPDTSRLVKVNFITNTNQGMVWDFWSEKGGVRVHPGELKEVNFYVRNTTDRVMVGQAIPSLVPVSATQYFHKTECFCFNQQILQPGEEMVMPMRFIVGRELPKNVQSINLSYALFDITEAMGDAVGILENTMANADTDQSVYYVPHSGWYPVVLAAGLMLTVTGLASWLIDTKAGEPHTWTQSIIGFAMVSFVLYCWFGKVIAENQQGLANEQLKRSYVWGMGWFIFSEVMFFAAFFGALFYTRGIVVPWLGGEGAKGIVGDYLWPEFDATWPVMSNPDATAFPGPGQNMQAPSVSSWYAYLPFWNTAILLFSSVTIHWAHSAIKANNRKKLIGWLGFTVLLGIIFVGLQIEEYVIAYTEMGLTLALVDLRICFTLFFQQLLRCVMPRRVSADTQLVFLVDNQILNGKTGVTSYPRYLCCPVEWNCWVLRGPIRVLSAEPVEVRLEPGQSGVLQAAPFAQVLSDAKHRGYAATWFGLAITLLIGYVFLGSAQAAAAQRRNRLQLLGIMMIGFLTLGGSYLMFYLAQDSDGWGTTNNGTFVQPVITTAELGWQVEGNTRRWWLWVVSPDCTADCQQTVQHMQALHILLNREMDRVRRGYTAIGVTEQTRPQWMTPFPELAMIDIADASPLTEGVYIVDPNGNLVFHYSMDTNPKLVLQDLKKLLKVSHIGAFTRLVDAGLGCPDWPGCYGHLKWPDTAEEVERAEMLFPEAPVDHAKTWPEMVHRYFAGALLLVVLALTVIAWRDNPPNKIREISTALLVLIICQAAFGAWTVTLKLWPQVVTAHLMGGFATFSLLWVLYLRQGGGRLLWLAQAQRLNLKRHAQLALGLVVAQIVLGGWVASNYAALACADFPTCYGSYTPTMDFAAGFNFFQHVGPNYLGGLLDNEARIAIHWTHRLGALVVMVAVAALAYRLWSGNRFLATLTFTLLAFQLGLGILNVVWSLPLGIATAHNAFGAEITVRDITMSEAVTNAAGWRDYLEMTKPRVVLLMLLCALVGMFLATSGSVPLDTLVLGLTGIGLVAGSAAVVNHIADAHIDARMARTQSRPVATGRLSATQGILFSAVIGLAGMAILYFGVNPLTAWLNLASWVGYGLIYTFWLKRATPQNIVIGGLFGAAPPLFGWTAVTNSIDPGGLLLVLIIFAWTPPHFWALALERKEEYAKVGVPMLPVTHGESYTRLHILLYTIILIISTMLPFVIGMAGLLYLAGALALVGRTVLLCGVFITLVVSMFVYSTLQTPQLSDDELREQGVFLMPRPRDIAPFALQDHLGQVFDNSRLLDQWTFVFFGFTHCPDICPTSMSELGQVDTQLRQAGGELEAGFQGVLVTVDPERDTPEILGQYATAFSPRFLGVWGERAPTAEFAQQVNAVFAKMPADDGGYTMDHTGNIIIINPRGHYHGFIKPSLPLELTRSVMRVDPDPPRSEETVTADDLQNRYHQVRQQSMVLCEPLAIEDFGVQPMDDASPPKWHLAHTAWFFETFILKQQMPGYQAFHPQFEYLFNSYYNGVGQPYPRPARGFLSRPTVAQVMEYRDHVDQHMNLLLEAGVDDGIAAQVVLGLHHEQQHQELMLTDIKYNFGHNPLLPGYRERSPVESAPLSGSPSASTYTEYEGGIVEIGAGNGFAFDNETPRHPVLLQAFQLADRLVTNGEYLSFVEDRGYARPELWLSEGWSAVQAQGWQAPLYWQQRNGVWHEYRLDGCHELVLHMPVTHVSGHEAFAFAQWAQARLPTEFEWEHAASSAAVDGHFVEAQYFHPQAAADQDGVQQLYGDVWQWSHARLSYRNFFYPPEMAREILAGLKAQPKTLSPKYFYDAQGSALFDRITELDEYYLTRTEMALFDAHLDDIAEHLGGNVCLIEYGSGSSVKIRKLLQAVTPAAYVPVDISDEHLQANAQALHEDFPALNVLPVCADFTQRFELPDAVADMTKVGFFPGSSIGNFDPQGAQNFLQNVHATVGSGGALLVGVDRKKSVSVLEQAYNDKHGVTAAFNLNALSHINKELDANFQ</sequence>
<dbReference type="NCBIfam" id="NF003465">
    <property type="entry name" value="PRK05089.1"/>
    <property type="match status" value="1"/>
</dbReference>
<comment type="caution">
    <text evidence="21">The sequence shown here is derived from an EMBL/GenBank/DDBJ whole genome shotgun (WGS) entry which is preliminary data.</text>
</comment>
<dbReference type="InterPro" id="IPR017806">
    <property type="entry name" value="EgtB"/>
</dbReference>
<evidence type="ECO:0000256" key="16">
    <source>
        <dbReference type="PIRSR" id="PIRSR603782-2"/>
    </source>
</evidence>
<evidence type="ECO:0000259" key="20">
    <source>
        <dbReference type="PROSITE" id="PS50253"/>
    </source>
</evidence>
<dbReference type="Pfam" id="PF10017">
    <property type="entry name" value="Methyltransf_33"/>
    <property type="match status" value="1"/>
</dbReference>
<gene>
    <name evidence="21" type="primary">cyoE</name>
    <name evidence="21" type="ORF">SPIL2461_LOCUS11423</name>
</gene>
<feature type="transmembrane region" description="Helical" evidence="18">
    <location>
        <begin position="368"/>
        <end position="387"/>
    </location>
</feature>
<evidence type="ECO:0000313" key="22">
    <source>
        <dbReference type="Proteomes" id="UP000649617"/>
    </source>
</evidence>
<dbReference type="InterPro" id="IPR003782">
    <property type="entry name" value="SCO1/SenC"/>
</dbReference>
<dbReference type="SUPFAM" id="SSF56436">
    <property type="entry name" value="C-type lectin-like"/>
    <property type="match status" value="1"/>
</dbReference>
<dbReference type="GO" id="GO:0052699">
    <property type="term" value="P:ergothioneine biosynthetic process"/>
    <property type="evidence" value="ECO:0007669"/>
    <property type="project" value="InterPro"/>
</dbReference>
<keyword evidence="15" id="KW-0479">Metal-binding</keyword>
<keyword evidence="19" id="KW-0732">Signal</keyword>
<comment type="subcellular location">
    <subcellularLocation>
        <location evidence="1">Membrane</location>
        <topology evidence="1">Multi-pass membrane protein</topology>
    </subcellularLocation>
    <subcellularLocation>
        <location evidence="2">Mitochondrion inner membrane</location>
        <topology evidence="2">Single-pass membrane protein</topology>
        <orientation evidence="2">Intermembrane side</orientation>
    </subcellularLocation>
</comment>
<evidence type="ECO:0000256" key="17">
    <source>
        <dbReference type="RuleBase" id="RU003375"/>
    </source>
</evidence>
<evidence type="ECO:0000256" key="12">
    <source>
        <dbReference type="ARBA" id="ARBA00023136"/>
    </source>
</evidence>
<evidence type="ECO:0000256" key="13">
    <source>
        <dbReference type="ARBA" id="ARBA00023444"/>
    </source>
</evidence>
<dbReference type="Gene3D" id="2.60.370.10">
    <property type="entry name" value="Ctag/Cox11"/>
    <property type="match status" value="1"/>
</dbReference>
<dbReference type="HAMAP" id="MF_00154">
    <property type="entry name" value="CyoE_CtaB"/>
    <property type="match status" value="1"/>
</dbReference>
<dbReference type="Proteomes" id="UP000649617">
    <property type="component" value="Unassembled WGS sequence"/>
</dbReference>
<dbReference type="GO" id="GO:0008495">
    <property type="term" value="F:protoheme IX farnesyltransferase activity"/>
    <property type="evidence" value="ECO:0007669"/>
    <property type="project" value="InterPro"/>
</dbReference>
<dbReference type="PANTHER" id="PTHR43397:SF1">
    <property type="entry name" value="ERGOTHIONEINE BIOSYNTHESIS PROTEIN 1"/>
    <property type="match status" value="1"/>
</dbReference>
<dbReference type="EMBL" id="CAJNIZ010022223">
    <property type="protein sequence ID" value="CAE7459571.1"/>
    <property type="molecule type" value="Genomic_DNA"/>
</dbReference>
<dbReference type="Pfam" id="PF00510">
    <property type="entry name" value="COX3"/>
    <property type="match status" value="2"/>
</dbReference>
<dbReference type="GO" id="GO:0005743">
    <property type="term" value="C:mitochondrial inner membrane"/>
    <property type="evidence" value="ECO:0007669"/>
    <property type="project" value="UniProtKB-SubCell"/>
</dbReference>
<dbReference type="Pfam" id="PF04442">
    <property type="entry name" value="CtaG_Cox11"/>
    <property type="match status" value="1"/>
</dbReference>
<feature type="transmembrane region" description="Helical" evidence="18">
    <location>
        <begin position="1143"/>
        <end position="1162"/>
    </location>
</feature>
<comment type="function">
    <text evidence="17">Component of the cytochrome c oxidase, the last enzyme in the mitochondrial electron transport chain which drives oxidative phosphorylation. The respiratory chain contains 3 multisubunit complexes succinate dehydrogenase (complex II, CII), ubiquinol-cytochrome c oxidoreductase (cytochrome b-c1 complex, complex III, CIII) and cytochrome c oxidase (complex IV, CIV), that cooperate to transfer electrons derived from NADH and succinate to molecular oxygen, creating an electrochemical gradient over the inner membrane that drives transmembrane transport and the ATP synthase. Cytochrome c oxidase is the component of the respiratory chain that catalyzes the reduction of oxygen to water. Electrons originating from reduced cytochrome c in the intermembrane space (IMS) are transferred via the dinuclear copper A center (CU(A)) of subunit 2 and heme A of subunit 1 to the active site in subunit 1, a binuclear center (BNC) formed by heme A3 and copper B (CU(B)). The BNC reduces molecular oxygen to 2 water molecules using 4 electrons from cytochrome c in the IMS and 4 protons from the mitochondrial matrix.</text>
</comment>
<organism evidence="21 22">
    <name type="scientific">Symbiodinium pilosum</name>
    <name type="common">Dinoflagellate</name>
    <dbReference type="NCBI Taxonomy" id="2952"/>
    <lineage>
        <taxon>Eukaryota</taxon>
        <taxon>Sar</taxon>
        <taxon>Alveolata</taxon>
        <taxon>Dinophyceae</taxon>
        <taxon>Suessiales</taxon>
        <taxon>Symbiodiniaceae</taxon>
        <taxon>Symbiodinium</taxon>
    </lineage>
</organism>
<protein>
    <recommendedName>
        <fullName evidence="17">Cytochrome c oxidase subunit 3</fullName>
    </recommendedName>
</protein>
<dbReference type="Gene3D" id="1.10.287.70">
    <property type="match status" value="1"/>
</dbReference>
<dbReference type="InterPro" id="IPR029063">
    <property type="entry name" value="SAM-dependent_MTases_sf"/>
</dbReference>
<dbReference type="SMR" id="A0A812RXV0"/>
<dbReference type="OrthoDB" id="270009at2759"/>
<feature type="transmembrane region" description="Helical" evidence="18">
    <location>
        <begin position="790"/>
        <end position="810"/>
    </location>
</feature>
<comment type="similarity">
    <text evidence="3">Belongs to the UbiA prenyltransferase family.</text>
</comment>
<feature type="chain" id="PRO_5032707774" description="Cytochrome c oxidase subunit 3" evidence="19">
    <location>
        <begin position="24"/>
        <end position="2038"/>
    </location>
</feature>
<dbReference type="GO" id="GO:0005507">
    <property type="term" value="F:copper ion binding"/>
    <property type="evidence" value="ECO:0007669"/>
    <property type="project" value="InterPro"/>
</dbReference>
<feature type="binding site" evidence="15">
    <location>
        <position position="1328"/>
    </location>
    <ligand>
        <name>Cu cation</name>
        <dbReference type="ChEBI" id="CHEBI:23378"/>
    </ligand>
</feature>
<comment type="similarity">
    <text evidence="4">Belongs to the SCO1/2 family.</text>
</comment>
<evidence type="ECO:0000256" key="1">
    <source>
        <dbReference type="ARBA" id="ARBA00004141"/>
    </source>
</evidence>
<feature type="transmembrane region" description="Helical" evidence="18">
    <location>
        <begin position="507"/>
        <end position="526"/>
    </location>
</feature>
<dbReference type="GO" id="GO:0022904">
    <property type="term" value="P:respiratory electron transport chain"/>
    <property type="evidence" value="ECO:0007669"/>
    <property type="project" value="InterPro"/>
</dbReference>
<evidence type="ECO:0000256" key="9">
    <source>
        <dbReference type="ARBA" id="ARBA00023002"/>
    </source>
</evidence>
<dbReference type="GO" id="GO:0004129">
    <property type="term" value="F:cytochrome-c oxidase activity"/>
    <property type="evidence" value="ECO:0007669"/>
    <property type="project" value="InterPro"/>
</dbReference>
<feature type="transmembrane region" description="Helical" evidence="18">
    <location>
        <begin position="1022"/>
        <end position="1042"/>
    </location>
</feature>
<name>A0A812RXV0_SYMPI</name>
<dbReference type="NCBIfam" id="NF003349">
    <property type="entry name" value="PRK04375.1-2"/>
    <property type="match status" value="1"/>
</dbReference>
<dbReference type="InterPro" id="IPR023471">
    <property type="entry name" value="CtaG/Cox11_dom_sf"/>
</dbReference>
<evidence type="ECO:0000256" key="10">
    <source>
        <dbReference type="ARBA" id="ARBA00023004"/>
    </source>
</evidence>
<feature type="transmembrane region" description="Helical" evidence="18">
    <location>
        <begin position="185"/>
        <end position="204"/>
    </location>
</feature>
<feature type="binding site" evidence="15">
    <location>
        <position position="1420"/>
    </location>
    <ligand>
        <name>Cu cation</name>
        <dbReference type="ChEBI" id="CHEBI:23378"/>
    </ligand>
</feature>
<comment type="pathway">
    <text evidence="14">Amino-acid biosynthesis; ergothioneine biosynthesis.</text>
</comment>
<dbReference type="InterPro" id="IPR007533">
    <property type="entry name" value="Cyt_c_oxidase_assmbl_CtaG"/>
</dbReference>
<feature type="transmembrane region" description="Helical" evidence="18">
    <location>
        <begin position="1118"/>
        <end position="1136"/>
    </location>
</feature>
<feature type="transmembrane region" description="Helical" evidence="18">
    <location>
        <begin position="538"/>
        <end position="561"/>
    </location>
</feature>
<dbReference type="CDD" id="cd02968">
    <property type="entry name" value="SCO"/>
    <property type="match status" value="1"/>
</dbReference>
<dbReference type="Pfam" id="PF03781">
    <property type="entry name" value="FGE-sulfatase"/>
    <property type="match status" value="1"/>
</dbReference>
<feature type="signal peptide" evidence="19">
    <location>
        <begin position="1"/>
        <end position="23"/>
    </location>
</feature>
<keyword evidence="8 18" id="KW-1133">Transmembrane helix</keyword>
<dbReference type="InterPro" id="IPR024775">
    <property type="entry name" value="DinB-like"/>
</dbReference>
<evidence type="ECO:0000256" key="4">
    <source>
        <dbReference type="ARBA" id="ARBA00010996"/>
    </source>
</evidence>
<evidence type="ECO:0000256" key="5">
    <source>
        <dbReference type="ARBA" id="ARBA00022603"/>
    </source>
</evidence>
<keyword evidence="16" id="KW-1015">Disulfide bond</keyword>
<dbReference type="InterPro" id="IPR005532">
    <property type="entry name" value="SUMF_dom"/>
</dbReference>
<dbReference type="GO" id="GO:0032259">
    <property type="term" value="P:methylation"/>
    <property type="evidence" value="ECO:0007669"/>
    <property type="project" value="UniProtKB-KW"/>
</dbReference>
<dbReference type="Gene3D" id="1.20.120.80">
    <property type="entry name" value="Cytochrome c oxidase, subunit III, four-helix bundle"/>
    <property type="match status" value="1"/>
</dbReference>
<dbReference type="SUPFAM" id="SSF110111">
    <property type="entry name" value="Ctag/Cox11"/>
    <property type="match status" value="1"/>
</dbReference>
<dbReference type="InterPro" id="IPR019257">
    <property type="entry name" value="MeTrfase_dom"/>
</dbReference>
<feature type="transmembrane region" description="Helical" evidence="18">
    <location>
        <begin position="334"/>
        <end position="356"/>
    </location>
</feature>
<dbReference type="InterPro" id="IPR051128">
    <property type="entry name" value="EgtD_Methyltrsf_superfamily"/>
</dbReference>
<dbReference type="InterPro" id="IPR036249">
    <property type="entry name" value="Thioredoxin-like_sf"/>
</dbReference>
<dbReference type="PANTHER" id="PTHR43397">
    <property type="entry name" value="ERGOTHIONEINE BIOSYNTHESIS PROTEIN 1"/>
    <property type="match status" value="1"/>
</dbReference>